<comment type="caution">
    <text evidence="1">The sequence shown here is derived from an EMBL/GenBank/DDBJ whole genome shotgun (WGS) entry which is preliminary data.</text>
</comment>
<gene>
    <name evidence="1" type="ORF">QIS74_09600</name>
</gene>
<proteinExistence type="predicted"/>
<evidence type="ECO:0000313" key="2">
    <source>
        <dbReference type="Proteomes" id="UP001327957"/>
    </source>
</evidence>
<dbReference type="AlphaFoldDB" id="A0AAV9T8I1"/>
<name>A0AAV9T8I1_9PEZI</name>
<dbReference type="Proteomes" id="UP001327957">
    <property type="component" value="Unassembled WGS sequence"/>
</dbReference>
<sequence>MLGTALASVRGCWTKPTRITDLKSAEIHGHIFRLTETGDMQAYEYCDGPPTNLDGVDPAFFLELVEYLRVNNLTKTLGLEVLAKEVLEMVCEFILKDNGKVMLDARDVKKWTSYRFTGFAVSEPSMTELKSNQRHAKTVRNTRQVFTDGKIGKEDILMDVLRAKDIVP</sequence>
<evidence type="ECO:0000313" key="1">
    <source>
        <dbReference type="EMBL" id="KAK6213598.1"/>
    </source>
</evidence>
<reference evidence="1 2" key="1">
    <citation type="submission" date="2023-04" db="EMBL/GenBank/DDBJ databases">
        <title>Colletotrichum tabacum stain YC1 causing leaf anthracnose on Nicotiana tabacum(L.) cv.</title>
        <authorList>
            <person name="Ji Z."/>
            <person name="Wang M."/>
            <person name="Zhang J."/>
            <person name="Wang N."/>
            <person name="Zhou Z."/>
        </authorList>
    </citation>
    <scope>NUCLEOTIDE SEQUENCE [LARGE SCALE GENOMIC DNA]</scope>
    <source>
        <strain evidence="1 2">YC1</strain>
    </source>
</reference>
<protein>
    <submittedName>
        <fullName evidence="1">Uncharacterized protein</fullName>
    </submittedName>
</protein>
<organism evidence="1 2">
    <name type="scientific">Colletotrichum tabaci</name>
    <dbReference type="NCBI Taxonomy" id="1209068"/>
    <lineage>
        <taxon>Eukaryota</taxon>
        <taxon>Fungi</taxon>
        <taxon>Dikarya</taxon>
        <taxon>Ascomycota</taxon>
        <taxon>Pezizomycotina</taxon>
        <taxon>Sordariomycetes</taxon>
        <taxon>Hypocreomycetidae</taxon>
        <taxon>Glomerellales</taxon>
        <taxon>Glomerellaceae</taxon>
        <taxon>Colletotrichum</taxon>
        <taxon>Colletotrichum destructivum species complex</taxon>
    </lineage>
</organism>
<keyword evidence="2" id="KW-1185">Reference proteome</keyword>
<accession>A0AAV9T8I1</accession>
<dbReference type="EMBL" id="JASAOK010000044">
    <property type="protein sequence ID" value="KAK6213598.1"/>
    <property type="molecule type" value="Genomic_DNA"/>
</dbReference>